<dbReference type="GO" id="GO:0016787">
    <property type="term" value="F:hydrolase activity"/>
    <property type="evidence" value="ECO:0007669"/>
    <property type="project" value="InterPro"/>
</dbReference>
<dbReference type="PANTHER" id="PTHR37844">
    <property type="entry name" value="SER/THR PROTEIN PHOSPHATASE SUPERFAMILY (AFU_ORTHOLOGUE AFUA_1G14840)"/>
    <property type="match status" value="1"/>
</dbReference>
<reference key="1">
    <citation type="submission" date="2010-11" db="EMBL/GenBank/DDBJ databases">
        <title>The complete genome of Paludibacter propionicigenes DSM 17365.</title>
        <authorList>
            <consortium name="US DOE Joint Genome Institute (JGI-PGF)"/>
            <person name="Lucas S."/>
            <person name="Copeland A."/>
            <person name="Lapidus A."/>
            <person name="Bruce D."/>
            <person name="Goodwin L."/>
            <person name="Pitluck S."/>
            <person name="Kyrpides N."/>
            <person name="Mavromatis K."/>
            <person name="Ivanova N."/>
            <person name="Munk A.C."/>
            <person name="Brettin T."/>
            <person name="Detter J.C."/>
            <person name="Han C."/>
            <person name="Tapia R."/>
            <person name="Land M."/>
            <person name="Hauser L."/>
            <person name="Markowitz V."/>
            <person name="Cheng J.-F."/>
            <person name="Hugenholtz P."/>
            <person name="Woyke T."/>
            <person name="Wu D."/>
            <person name="Gronow S."/>
            <person name="Wellnitz S."/>
            <person name="Brambilla E."/>
            <person name="Klenk H.-P."/>
            <person name="Eisen J.A."/>
        </authorList>
    </citation>
    <scope>NUCLEOTIDE SEQUENCE</scope>
    <source>
        <strain>WB4</strain>
    </source>
</reference>
<dbReference type="Gene3D" id="3.60.21.10">
    <property type="match status" value="1"/>
</dbReference>
<reference evidence="2 3" key="2">
    <citation type="journal article" date="2011" name="Stand. Genomic Sci.">
        <title>Complete genome sequence of Paludibacter propionicigenes type strain (WB4).</title>
        <authorList>
            <person name="Gronow S."/>
            <person name="Munk C."/>
            <person name="Lapidus A."/>
            <person name="Nolan M."/>
            <person name="Lucas S."/>
            <person name="Hammon N."/>
            <person name="Deshpande S."/>
            <person name="Cheng J.F."/>
            <person name="Tapia R."/>
            <person name="Han C."/>
            <person name="Goodwin L."/>
            <person name="Pitluck S."/>
            <person name="Liolios K."/>
            <person name="Ivanova N."/>
            <person name="Mavromatis K."/>
            <person name="Mikhailova N."/>
            <person name="Pati A."/>
            <person name="Chen A."/>
            <person name="Palaniappan K."/>
            <person name="Land M."/>
            <person name="Hauser L."/>
            <person name="Chang Y.J."/>
            <person name="Jeffries C.D."/>
            <person name="Brambilla E."/>
            <person name="Rohde M."/>
            <person name="Goker M."/>
            <person name="Detter J.C."/>
            <person name="Woyke T."/>
            <person name="Bristow J."/>
            <person name="Eisen J.A."/>
            <person name="Markowitz V."/>
            <person name="Hugenholtz P."/>
            <person name="Kyrpides N.C."/>
            <person name="Klenk H.P."/>
        </authorList>
    </citation>
    <scope>NUCLEOTIDE SEQUENCE [LARGE SCALE GENOMIC DNA]</scope>
    <source>
        <strain evidence="3">DSM 17365 / JCM 13257 / WB4</strain>
    </source>
</reference>
<dbReference type="Pfam" id="PF00149">
    <property type="entry name" value="Metallophos"/>
    <property type="match status" value="1"/>
</dbReference>
<dbReference type="STRING" id="694427.Palpr_1577"/>
<evidence type="ECO:0000313" key="3">
    <source>
        <dbReference type="Proteomes" id="UP000008718"/>
    </source>
</evidence>
<evidence type="ECO:0000313" key="2">
    <source>
        <dbReference type="EMBL" id="ADQ79722.1"/>
    </source>
</evidence>
<gene>
    <name evidence="2" type="ordered locus">Palpr_1577</name>
</gene>
<dbReference type="KEGG" id="ppn:Palpr_1577"/>
<dbReference type="InterPro" id="IPR029052">
    <property type="entry name" value="Metallo-depent_PP-like"/>
</dbReference>
<dbReference type="eggNOG" id="COG1409">
    <property type="taxonomic scope" value="Bacteria"/>
</dbReference>
<proteinExistence type="predicted"/>
<evidence type="ECO:0000259" key="1">
    <source>
        <dbReference type="Pfam" id="PF00149"/>
    </source>
</evidence>
<dbReference type="PANTHER" id="PTHR37844:SF1">
    <property type="entry name" value="CALCINEURIN-LIKE PHOSPHOESTERASE DOMAIN-CONTAINING PROTEIN"/>
    <property type="match status" value="1"/>
</dbReference>
<dbReference type="InterPro" id="IPR004843">
    <property type="entry name" value="Calcineurin-like_PHP"/>
</dbReference>
<protein>
    <submittedName>
        <fullName evidence="2">Metallophosphoesterase</fullName>
    </submittedName>
</protein>
<dbReference type="Proteomes" id="UP000008718">
    <property type="component" value="Chromosome"/>
</dbReference>
<feature type="domain" description="Calcineurin-like phosphoesterase" evidence="1">
    <location>
        <begin position="7"/>
        <end position="216"/>
    </location>
</feature>
<keyword evidence="3" id="KW-1185">Reference proteome</keyword>
<dbReference type="SUPFAM" id="SSF56300">
    <property type="entry name" value="Metallo-dependent phosphatases"/>
    <property type="match status" value="1"/>
</dbReference>
<dbReference type="OrthoDB" id="356681at2"/>
<dbReference type="EMBL" id="CP002345">
    <property type="protein sequence ID" value="ADQ79722.1"/>
    <property type="molecule type" value="Genomic_DNA"/>
</dbReference>
<dbReference type="HOGENOM" id="CLU_060372_3_1_10"/>
<accession>E4T4S8</accession>
<dbReference type="RefSeq" id="WP_013445091.1">
    <property type="nucleotide sequence ID" value="NC_014734.1"/>
</dbReference>
<organism evidence="2 3">
    <name type="scientific">Paludibacter propionicigenes (strain DSM 17365 / JCM 13257 / WB4)</name>
    <dbReference type="NCBI Taxonomy" id="694427"/>
    <lineage>
        <taxon>Bacteria</taxon>
        <taxon>Pseudomonadati</taxon>
        <taxon>Bacteroidota</taxon>
        <taxon>Bacteroidia</taxon>
        <taxon>Bacteroidales</taxon>
        <taxon>Paludibacteraceae</taxon>
        <taxon>Paludibacter</taxon>
    </lineage>
</organism>
<sequence>MIVQYASDLHLEFIENRAYLKENPLQVVGDVLLLAGDIVPFKLMDQYKDFFSFLSDSFAATYWVPGNHEYYHFNIATKCGVVNEKIRSNIFLVNNTSLIHDDVKFIFSTLWSKISTAKEYQIQSGMNDFHVIKHRGYPLSIAQYNQLHADSLAFLKRELTLETSTNNIVVTHHVPTYKNYPEKYRDSIINEAFAVELYDLIECAAPDYWIYGHTHGNTSDFSIGKTRLLTNQLGYVKYGEQSGYIGNRSFNL</sequence>
<dbReference type="AlphaFoldDB" id="E4T4S8"/>
<name>E4T4S8_PALPW</name>